<sequence length="363" mass="42462">MNNCPICNSRTETVLELIDFPVIMPSLPEDHKLKKIKPIGDLHIEKCLNCGFISNKKQKVEFYKHLYTNTPKYQVKKNHIHWKKTFDRFKPINVLEIGGGINNVGSILDKKTNLSVLDYSIENEQKINCNENIRFIKQDLKEHLNDFSGFVYDAIFMSHVCEHIPDISDYFDLLLKSEACRNAKIFIEIPSFDFYSKFAPYYLFNFEHCTHLNTFYLKTIMNRYDYKLSEFFSIGIKQDCLCYVFEKGNNVKIAENDEIIDNTKLIQNFERSIKNLTTSIDRYIKRIDQKIALKKGSGGSANLFMFYLKNESDDYLKLVPTDNIRLGNIMSSTNQMIVSENLFNNFIELNPYFENGYHSGFLS</sequence>
<dbReference type="Proteomes" id="UP000668060">
    <property type="component" value="Unassembled WGS sequence"/>
</dbReference>
<proteinExistence type="predicted"/>
<gene>
    <name evidence="1" type="ORF">JJ842_07995</name>
</gene>
<dbReference type="EMBL" id="JAEPLN010000001">
    <property type="protein sequence ID" value="MBO6971851.1"/>
    <property type="molecule type" value="Genomic_DNA"/>
</dbReference>
<accession>A0A9D9FYP9</accession>
<dbReference type="SUPFAM" id="SSF53335">
    <property type="entry name" value="S-adenosyl-L-methionine-dependent methyltransferases"/>
    <property type="match status" value="1"/>
</dbReference>
<protein>
    <submittedName>
        <fullName evidence="1">Uncharacterized protein</fullName>
    </submittedName>
</protein>
<dbReference type="AlphaFoldDB" id="A0A9D9FYP9"/>
<dbReference type="Pfam" id="PF13489">
    <property type="entry name" value="Methyltransf_23"/>
    <property type="match status" value="1"/>
</dbReference>
<dbReference type="InterPro" id="IPR029063">
    <property type="entry name" value="SAM-dependent_MTases_sf"/>
</dbReference>
<reference evidence="1" key="1">
    <citation type="journal article" date="2021" name="Front. Mar. Sci.">
        <title>Genomes of Diverse Isolates of Prochlorococcus High-Light-Adapted Clade II in the Western Pacific Ocean.</title>
        <authorList>
            <person name="Yan W."/>
            <person name="Feng X."/>
            <person name="Zhang W."/>
            <person name="Nawaz M.Z."/>
            <person name="Luo T."/>
            <person name="Zhang R."/>
            <person name="Jiao N."/>
        </authorList>
    </citation>
    <scope>NUCLEOTIDE SEQUENCE</scope>
    <source>
        <strain evidence="1">CUG1433</strain>
    </source>
</reference>
<evidence type="ECO:0000313" key="1">
    <source>
        <dbReference type="EMBL" id="MBO6971851.1"/>
    </source>
</evidence>
<dbReference type="Gene3D" id="3.40.50.150">
    <property type="entry name" value="Vaccinia Virus protein VP39"/>
    <property type="match status" value="1"/>
</dbReference>
<name>A0A9D9FYP9_PROMR</name>
<organism evidence="1 2">
    <name type="scientific">Prochlorococcus marinus CUG1433</name>
    <dbReference type="NCBI Taxonomy" id="2774506"/>
    <lineage>
        <taxon>Bacteria</taxon>
        <taxon>Bacillati</taxon>
        <taxon>Cyanobacteriota</taxon>
        <taxon>Cyanophyceae</taxon>
        <taxon>Synechococcales</taxon>
        <taxon>Prochlorococcaceae</taxon>
        <taxon>Prochlorococcus</taxon>
    </lineage>
</organism>
<evidence type="ECO:0000313" key="2">
    <source>
        <dbReference type="Proteomes" id="UP000668060"/>
    </source>
</evidence>
<comment type="caution">
    <text evidence="1">The sequence shown here is derived from an EMBL/GenBank/DDBJ whole genome shotgun (WGS) entry which is preliminary data.</text>
</comment>